<accession>A0A8S3GLG6</accession>
<protein>
    <submittedName>
        <fullName evidence="1">Uncharacterized protein</fullName>
    </submittedName>
</protein>
<gene>
    <name evidence="1" type="ORF">GIL414_LOCUS66262</name>
</gene>
<dbReference type="EMBL" id="CAJOBJ010309112">
    <property type="protein sequence ID" value="CAF5165967.1"/>
    <property type="molecule type" value="Genomic_DNA"/>
</dbReference>
<name>A0A8S3GLG6_9BILA</name>
<evidence type="ECO:0000313" key="2">
    <source>
        <dbReference type="Proteomes" id="UP000681720"/>
    </source>
</evidence>
<comment type="caution">
    <text evidence="1">The sequence shown here is derived from an EMBL/GenBank/DDBJ whole genome shotgun (WGS) entry which is preliminary data.</text>
</comment>
<dbReference type="Proteomes" id="UP000681720">
    <property type="component" value="Unassembled WGS sequence"/>
</dbReference>
<evidence type="ECO:0000313" key="1">
    <source>
        <dbReference type="EMBL" id="CAF5165967.1"/>
    </source>
</evidence>
<dbReference type="AlphaFoldDB" id="A0A8S3GLG6"/>
<proteinExistence type="predicted"/>
<reference evidence="1" key="1">
    <citation type="submission" date="2021-02" db="EMBL/GenBank/DDBJ databases">
        <authorList>
            <person name="Nowell W R."/>
        </authorList>
    </citation>
    <scope>NUCLEOTIDE SEQUENCE</scope>
</reference>
<sequence length="113" mass="12947">MERVRRLFAKTPVYHRLAEEPSLLTLGNFASTINMIANSPDHAKKSSVLEKLGQKITTFKEDVVDNFERRKQSQNKTIHSQIHFITHTDQSEDSLVIEKKSSAPIEIRQRTAS</sequence>
<feature type="non-terminal residue" evidence="1">
    <location>
        <position position="113"/>
    </location>
</feature>
<organism evidence="1 2">
    <name type="scientific">Rotaria magnacalcarata</name>
    <dbReference type="NCBI Taxonomy" id="392030"/>
    <lineage>
        <taxon>Eukaryota</taxon>
        <taxon>Metazoa</taxon>
        <taxon>Spiralia</taxon>
        <taxon>Gnathifera</taxon>
        <taxon>Rotifera</taxon>
        <taxon>Eurotatoria</taxon>
        <taxon>Bdelloidea</taxon>
        <taxon>Philodinida</taxon>
        <taxon>Philodinidae</taxon>
        <taxon>Rotaria</taxon>
    </lineage>
</organism>